<dbReference type="VEuPathDB" id="TriTrypDB:C3747_8g342"/>
<dbReference type="EMBL" id="PRFC01000008">
    <property type="protein sequence ID" value="PWV19934.1"/>
    <property type="molecule type" value="Genomic_DNA"/>
</dbReference>
<feature type="transmembrane region" description="Helical" evidence="2">
    <location>
        <begin position="13"/>
        <end position="32"/>
    </location>
</feature>
<dbReference type="SUPFAM" id="SSF50939">
    <property type="entry name" value="Sialidases"/>
    <property type="match status" value="1"/>
</dbReference>
<dbReference type="Pfam" id="PF22925">
    <property type="entry name" value="TS_C"/>
    <property type="match status" value="1"/>
</dbReference>
<dbReference type="GO" id="GO:0004308">
    <property type="term" value="F:exo-alpha-sialidase activity"/>
    <property type="evidence" value="ECO:0007669"/>
    <property type="project" value="InterPro"/>
</dbReference>
<dbReference type="OrthoDB" id="10355088at2759"/>
<feature type="domain" description="Trans-sialidase C-terminal" evidence="4">
    <location>
        <begin position="577"/>
        <end position="785"/>
    </location>
</feature>
<dbReference type="Gene3D" id="2.120.10.10">
    <property type="match status" value="1"/>
</dbReference>
<evidence type="ECO:0000259" key="4">
    <source>
        <dbReference type="Pfam" id="PF22925"/>
    </source>
</evidence>
<evidence type="ECO:0000259" key="3">
    <source>
        <dbReference type="Pfam" id="PF13859"/>
    </source>
</evidence>
<reference evidence="5 6" key="1">
    <citation type="journal article" date="2018" name="Microb. Genom.">
        <title>Expanding an expanded genome: long-read sequencing of Trypanosoma cruzi.</title>
        <authorList>
            <person name="Berna L."/>
            <person name="Rodriguez M."/>
            <person name="Chiribao M.L."/>
            <person name="Parodi-Talice A."/>
            <person name="Pita S."/>
            <person name="Rijo G."/>
            <person name="Alvarez-Valin F."/>
            <person name="Robello C."/>
        </authorList>
    </citation>
    <scope>NUCLEOTIDE SEQUENCE [LARGE SCALE GENOMIC DNA]</scope>
    <source>
        <strain evidence="5 6">TCC</strain>
    </source>
</reference>
<feature type="domain" description="Sialidase" evidence="3">
    <location>
        <begin position="159"/>
        <end position="515"/>
    </location>
</feature>
<dbReference type="VEuPathDB" id="TriTrypDB:C4B63_65g113"/>
<dbReference type="InterPro" id="IPR021287">
    <property type="entry name" value="Trans-sialidase_CS"/>
</dbReference>
<dbReference type="VEuPathDB" id="TriTrypDB:TcYC6_0128200"/>
<proteinExistence type="predicted"/>
<dbReference type="VEuPathDB" id="TriTrypDB:ECC02_011212"/>
<dbReference type="InterPro" id="IPR013320">
    <property type="entry name" value="ConA-like_dom_sf"/>
</dbReference>
<dbReference type="VEuPathDB" id="TriTrypDB:TcCLB.510025.50"/>
<evidence type="ECO:0000256" key="2">
    <source>
        <dbReference type="SAM" id="Phobius"/>
    </source>
</evidence>
<dbReference type="VEuPathDB" id="TriTrypDB:TCDM_11120"/>
<organism evidence="5 6">
    <name type="scientific">Trypanosoma cruzi</name>
    <dbReference type="NCBI Taxonomy" id="5693"/>
    <lineage>
        <taxon>Eukaryota</taxon>
        <taxon>Discoba</taxon>
        <taxon>Euglenozoa</taxon>
        <taxon>Kinetoplastea</taxon>
        <taxon>Metakinetoplastina</taxon>
        <taxon>Trypanosomatida</taxon>
        <taxon>Trypanosomatidae</taxon>
        <taxon>Trypanosoma</taxon>
        <taxon>Schizotrypanum</taxon>
    </lineage>
</organism>
<feature type="region of interest" description="Disordered" evidence="1">
    <location>
        <begin position="73"/>
        <end position="101"/>
    </location>
</feature>
<comment type="caution">
    <text evidence="5">The sequence shown here is derived from an EMBL/GenBank/DDBJ whole genome shotgun (WGS) entry which is preliminary data.</text>
</comment>
<dbReference type="InterPro" id="IPR011040">
    <property type="entry name" value="Sialidase"/>
</dbReference>
<dbReference type="Gene3D" id="2.60.120.200">
    <property type="match status" value="1"/>
</dbReference>
<dbReference type="VEuPathDB" id="TriTrypDB:BCY84_22098"/>
<gene>
    <name evidence="5" type="ORF">C3747_8g342</name>
</gene>
<dbReference type="Pfam" id="PF13859">
    <property type="entry name" value="BNR_3"/>
    <property type="match status" value="1"/>
</dbReference>
<feature type="transmembrane region" description="Helical" evidence="2">
    <location>
        <begin position="106"/>
        <end position="126"/>
    </location>
</feature>
<dbReference type="AlphaFoldDB" id="A0A2V2XM98"/>
<feature type="compositionally biased region" description="Basic and acidic residues" evidence="1">
    <location>
        <begin position="88"/>
        <end position="97"/>
    </location>
</feature>
<dbReference type="PRINTS" id="PR01803">
    <property type="entry name" value="TCSIALIDASE"/>
</dbReference>
<sequence length="860" mass="93533">MMVPLTVNGWRCLFFHPFFIISLFFFIFFIYLRRKKSSAKRYCEIRSLWKDQQHTHRPHTHIYMLSRVAAVKAPRTHNRRRVTGSSGRRREGRESEPQRPNMSRRVFTSAVLLLVMMMCCGSGGAAQAGEPSSGQESSPSPSFAWRDKEEGETVDSLYAPSLVEMNGKLFAVAEAQLKKNEHEKTHFFTGIASELLVLSGENPKELAAANVKTKILEKCPSEGGKCPSQSAKQNGSQSEMKVYVSRPTTVVKENDIYMLAGTYIRENVAVCQGGADAASWGLLLVKGNVSDEQDKGIVWEDTDGLPCTSIVGRHESLAGEFGSGGSGVKMDDGTLVFPLEAVKKDGTESEAKEEKNKNVSLILYSSDTENWTLSKGMSAYGCSDPSVVEWEKGKLMMMTACDDGRRRVYESGDKGDSWTEALGTLSRVWGNNQKRHEKGISSGFITANIAKRNVMLVTVPVYSKNGEKGVLHLWLTDNTHIVDIGPISGNDDAAASSLLYRSGDNKKEELIALYEKKKGGGESSLGMLSVRLTAQLQRVREVLATWKEVDKRVSKLCPSKSLAKNPSTGNGCSTDKITDGLVGFLSGKFSGNTWRDEYLGVDATVKKGTNGLATGYADGVTFRGPWAEWPVGRQGQNQPYHFANYNFTLVATVSIHGEPKSGSVPLMGVRAGTDGGTKLMELSYGSEKKWRALCCDGTTAEHSSTWERDKTYQVAIVLQNGKKGSVYVDGQRVCESVQSKLETTESKGISHFYIGGDGGNAENTAGDEGVSVTVRNVLLYNRPLTFSGGSADLEEDIASPSEAPVEQAALQQSRKKSEEQQVPAALSSHAVGEITGDGGIVRGSGLLSLLLLGLWGFAAL</sequence>
<dbReference type="CDD" id="cd15482">
    <property type="entry name" value="Sialidase_non-viral"/>
    <property type="match status" value="1"/>
</dbReference>
<dbReference type="VEuPathDB" id="TriTrypDB:TcBrA4_0142590"/>
<feature type="region of interest" description="Disordered" evidence="1">
    <location>
        <begin position="125"/>
        <end position="150"/>
    </location>
</feature>
<dbReference type="InterPro" id="IPR055239">
    <property type="entry name" value="TS_C"/>
</dbReference>
<name>A0A2V2XM98_TRYCR</name>
<dbReference type="VEuPathDB" id="TriTrypDB:Tc_MARK_5529"/>
<dbReference type="VEuPathDB" id="TriTrypDB:TcCLB.506459.230"/>
<keyword evidence="2" id="KW-1133">Transmembrane helix</keyword>
<protein>
    <submittedName>
        <fullName evidence="5">Putative trans-sialidase, Group V</fullName>
    </submittedName>
</protein>
<evidence type="ECO:0000313" key="5">
    <source>
        <dbReference type="EMBL" id="PWV19934.1"/>
    </source>
</evidence>
<dbReference type="SMR" id="A0A2V2XM98"/>
<dbReference type="VEuPathDB" id="TriTrypDB:TcG_10969"/>
<evidence type="ECO:0000256" key="1">
    <source>
        <dbReference type="SAM" id="MobiDB-lite"/>
    </source>
</evidence>
<dbReference type="InterPro" id="IPR008377">
    <property type="entry name" value="Sialidase_trypan"/>
</dbReference>
<dbReference type="VEuPathDB" id="TriTrypDB:TcCL_Unassigned00076"/>
<keyword evidence="2" id="KW-0472">Membrane</keyword>
<dbReference type="Pfam" id="PF11052">
    <property type="entry name" value="Tr-sialidase_C"/>
    <property type="match status" value="1"/>
</dbReference>
<dbReference type="SUPFAM" id="SSF49899">
    <property type="entry name" value="Concanavalin A-like lectins/glucanases"/>
    <property type="match status" value="1"/>
</dbReference>
<accession>A0A2V2XM98</accession>
<feature type="region of interest" description="Disordered" evidence="1">
    <location>
        <begin position="799"/>
        <end position="824"/>
    </location>
</feature>
<evidence type="ECO:0000313" key="6">
    <source>
        <dbReference type="Proteomes" id="UP000246078"/>
    </source>
</evidence>
<dbReference type="VEuPathDB" id="TriTrypDB:TcG_11949"/>
<dbReference type="InterPro" id="IPR036278">
    <property type="entry name" value="Sialidase_sf"/>
</dbReference>
<keyword evidence="2" id="KW-0812">Transmembrane</keyword>
<dbReference type="VEuPathDB" id="TriTrypDB:TcCLB.509785.50"/>
<dbReference type="VEuPathDB" id="TriTrypDB:TCSYLVIO_007729"/>
<dbReference type="Proteomes" id="UP000246078">
    <property type="component" value="Unassembled WGS sequence"/>
</dbReference>
<feature type="compositionally biased region" description="Low complexity" evidence="1">
    <location>
        <begin position="129"/>
        <end position="142"/>
    </location>
</feature>